<dbReference type="EMBL" id="CAVLEF010000265">
    <property type="protein sequence ID" value="CAK1553995.1"/>
    <property type="molecule type" value="Genomic_DNA"/>
</dbReference>
<gene>
    <name evidence="2" type="ORF">LNINA_LOCUS12949</name>
</gene>
<feature type="region of interest" description="Disordered" evidence="1">
    <location>
        <begin position="65"/>
        <end position="90"/>
    </location>
</feature>
<organism evidence="2 3">
    <name type="scientific">Leptosia nina</name>
    <dbReference type="NCBI Taxonomy" id="320188"/>
    <lineage>
        <taxon>Eukaryota</taxon>
        <taxon>Metazoa</taxon>
        <taxon>Ecdysozoa</taxon>
        <taxon>Arthropoda</taxon>
        <taxon>Hexapoda</taxon>
        <taxon>Insecta</taxon>
        <taxon>Pterygota</taxon>
        <taxon>Neoptera</taxon>
        <taxon>Endopterygota</taxon>
        <taxon>Lepidoptera</taxon>
        <taxon>Glossata</taxon>
        <taxon>Ditrysia</taxon>
        <taxon>Papilionoidea</taxon>
        <taxon>Pieridae</taxon>
        <taxon>Pierinae</taxon>
        <taxon>Leptosia</taxon>
    </lineage>
</organism>
<keyword evidence="3" id="KW-1185">Reference proteome</keyword>
<sequence>MAHKSQCGQIRACDLYPQNWKLPFCNPSALSGHTPVKYDITFVERWQQQAGLTNGSQVLQTFKKMEGAHNTNNNERKRARGSSERGKIRGREEENMLAPKRRFEPYSKDYKKAGLKRARNIEEIEFCATVHQNNNYSDPSTTIPNNAACSGMRQQTNELNNPVNQIENNNNRESSGKIEKVTFFEPNENVDHDGDWIME</sequence>
<dbReference type="AlphaFoldDB" id="A0AAV1JYU1"/>
<evidence type="ECO:0000313" key="2">
    <source>
        <dbReference type="EMBL" id="CAK1553995.1"/>
    </source>
</evidence>
<evidence type="ECO:0000313" key="3">
    <source>
        <dbReference type="Proteomes" id="UP001497472"/>
    </source>
</evidence>
<comment type="caution">
    <text evidence="2">The sequence shown here is derived from an EMBL/GenBank/DDBJ whole genome shotgun (WGS) entry which is preliminary data.</text>
</comment>
<protein>
    <submittedName>
        <fullName evidence="2">Uncharacterized protein</fullName>
    </submittedName>
</protein>
<proteinExistence type="predicted"/>
<dbReference type="Proteomes" id="UP001497472">
    <property type="component" value="Unassembled WGS sequence"/>
</dbReference>
<accession>A0AAV1JYU1</accession>
<reference evidence="2 3" key="1">
    <citation type="submission" date="2023-11" db="EMBL/GenBank/DDBJ databases">
        <authorList>
            <person name="Okamura Y."/>
        </authorList>
    </citation>
    <scope>NUCLEOTIDE SEQUENCE [LARGE SCALE GENOMIC DNA]</scope>
</reference>
<evidence type="ECO:0000256" key="1">
    <source>
        <dbReference type="SAM" id="MobiDB-lite"/>
    </source>
</evidence>
<name>A0AAV1JYU1_9NEOP</name>
<feature type="compositionally biased region" description="Basic and acidic residues" evidence="1">
    <location>
        <begin position="81"/>
        <end position="90"/>
    </location>
</feature>